<sequence length="164" mass="17839">MMAFVTFVIALATIAAFYFYSTKPECRKAVNDLSTATCDALKETIIPLKQKEEVPVEARPFDSIGSRLLLRTDTEEKTAVVPGGDTQADTALRSSTLQGQEGGQSLTLGTGAVSTVRTSEKELVTGDKKKRKKSKSKKGSKKKKGSKRNKKKGKKLEEALPEDL</sequence>
<keyword evidence="2" id="KW-0732">Signal</keyword>
<feature type="compositionally biased region" description="Polar residues" evidence="1">
    <location>
        <begin position="87"/>
        <end position="117"/>
    </location>
</feature>
<dbReference type="EMBL" id="CMVM020000170">
    <property type="status" value="NOT_ANNOTATED_CDS"/>
    <property type="molecule type" value="Genomic_DNA"/>
</dbReference>
<reference evidence="4" key="1">
    <citation type="submission" date="2013-10" db="EMBL/GenBank/DDBJ databases">
        <title>Genome sequencing of Onchocerca volvulus.</title>
        <authorList>
            <person name="Cotton J."/>
            <person name="Tsai J."/>
            <person name="Stanley E."/>
            <person name="Tracey A."/>
            <person name="Holroyd N."/>
            <person name="Lustigman S."/>
            <person name="Berriman M."/>
        </authorList>
    </citation>
    <scope>NUCLEOTIDE SEQUENCE</scope>
</reference>
<organism evidence="3 4">
    <name type="scientific">Onchocerca volvulus</name>
    <dbReference type="NCBI Taxonomy" id="6282"/>
    <lineage>
        <taxon>Eukaryota</taxon>
        <taxon>Metazoa</taxon>
        <taxon>Ecdysozoa</taxon>
        <taxon>Nematoda</taxon>
        <taxon>Chromadorea</taxon>
        <taxon>Rhabditida</taxon>
        <taxon>Spirurina</taxon>
        <taxon>Spiruromorpha</taxon>
        <taxon>Filarioidea</taxon>
        <taxon>Onchocercidae</taxon>
        <taxon>Onchocerca</taxon>
    </lineage>
</organism>
<proteinExistence type="predicted"/>
<evidence type="ECO:0000256" key="1">
    <source>
        <dbReference type="SAM" id="MobiDB-lite"/>
    </source>
</evidence>
<keyword evidence="4" id="KW-1185">Reference proteome</keyword>
<evidence type="ECO:0000313" key="4">
    <source>
        <dbReference type="Proteomes" id="UP000024404"/>
    </source>
</evidence>
<dbReference type="AlphaFoldDB" id="A0A8R1TXW1"/>
<feature type="compositionally biased region" description="Basic residues" evidence="1">
    <location>
        <begin position="128"/>
        <end position="154"/>
    </location>
</feature>
<evidence type="ECO:0000313" key="3">
    <source>
        <dbReference type="EnsemblMetazoa" id="OVOC6287.1"/>
    </source>
</evidence>
<dbReference type="EnsemblMetazoa" id="OVOC6287.1">
    <property type="protein sequence ID" value="OVOC6287.1"/>
    <property type="gene ID" value="WBGene00243096"/>
</dbReference>
<evidence type="ECO:0000256" key="2">
    <source>
        <dbReference type="SAM" id="SignalP"/>
    </source>
</evidence>
<accession>A0A8R1TXW1</accession>
<reference evidence="3" key="2">
    <citation type="submission" date="2022-06" db="UniProtKB">
        <authorList>
            <consortium name="EnsemblMetazoa"/>
        </authorList>
    </citation>
    <scope>IDENTIFICATION</scope>
</reference>
<dbReference type="OMA" id="YSTKPAC"/>
<feature type="region of interest" description="Disordered" evidence="1">
    <location>
        <begin position="75"/>
        <end position="164"/>
    </location>
</feature>
<feature type="compositionally biased region" description="Basic and acidic residues" evidence="1">
    <location>
        <begin position="118"/>
        <end position="127"/>
    </location>
</feature>
<feature type="signal peptide" evidence="2">
    <location>
        <begin position="1"/>
        <end position="16"/>
    </location>
</feature>
<name>A0A8R1TXW1_ONCVO</name>
<dbReference type="Proteomes" id="UP000024404">
    <property type="component" value="Unassembled WGS sequence"/>
</dbReference>
<feature type="chain" id="PRO_5046412471" evidence="2">
    <location>
        <begin position="17"/>
        <end position="164"/>
    </location>
</feature>
<protein>
    <submittedName>
        <fullName evidence="3">Uncharacterized protein</fullName>
    </submittedName>
</protein>